<dbReference type="AlphaFoldDB" id="A0A8J9YWH8"/>
<protein>
    <submittedName>
        <fullName evidence="9">TMEM56 protein</fullName>
    </submittedName>
</protein>
<keyword evidence="3 7" id="KW-1133">Transmembrane helix</keyword>
<dbReference type="PANTHER" id="PTHR13439">
    <property type="entry name" value="CT120 PROTEIN"/>
    <property type="match status" value="1"/>
</dbReference>
<dbReference type="Pfam" id="PF03798">
    <property type="entry name" value="TRAM_LAG1_CLN8"/>
    <property type="match status" value="1"/>
</dbReference>
<dbReference type="GO" id="GO:0016020">
    <property type="term" value="C:membrane"/>
    <property type="evidence" value="ECO:0007669"/>
    <property type="project" value="UniProtKB-SubCell"/>
</dbReference>
<evidence type="ECO:0000313" key="9">
    <source>
        <dbReference type="EMBL" id="CAH1242993.1"/>
    </source>
</evidence>
<evidence type="ECO:0000256" key="7">
    <source>
        <dbReference type="SAM" id="Phobius"/>
    </source>
</evidence>
<dbReference type="EMBL" id="OV696698">
    <property type="protein sequence ID" value="CAH1242993.1"/>
    <property type="molecule type" value="Genomic_DNA"/>
</dbReference>
<evidence type="ECO:0000256" key="4">
    <source>
        <dbReference type="ARBA" id="ARBA00023136"/>
    </source>
</evidence>
<gene>
    <name evidence="9" type="primary">TMEM56</name>
    <name evidence="9" type="ORF">BLAG_LOCUS6134</name>
</gene>
<dbReference type="PROSITE" id="PS50922">
    <property type="entry name" value="TLC"/>
    <property type="match status" value="1"/>
</dbReference>
<accession>A0A8J9YWH8</accession>
<keyword evidence="10" id="KW-1185">Reference proteome</keyword>
<feature type="domain" description="TLC" evidence="8">
    <location>
        <begin position="44"/>
        <end position="246"/>
    </location>
</feature>
<feature type="transmembrane region" description="Helical" evidence="7">
    <location>
        <begin position="173"/>
        <end position="197"/>
    </location>
</feature>
<feature type="transmembrane region" description="Helical" evidence="7">
    <location>
        <begin position="217"/>
        <end position="234"/>
    </location>
</feature>
<name>A0A8J9YWH8_BRALA</name>
<dbReference type="GO" id="GO:0005783">
    <property type="term" value="C:endoplasmic reticulum"/>
    <property type="evidence" value="ECO:0007669"/>
    <property type="project" value="TreeGrafter"/>
</dbReference>
<evidence type="ECO:0000256" key="3">
    <source>
        <dbReference type="ARBA" id="ARBA00022989"/>
    </source>
</evidence>
<feature type="region of interest" description="Disordered" evidence="6">
    <location>
        <begin position="255"/>
        <end position="284"/>
    </location>
</feature>
<proteinExistence type="predicted"/>
<evidence type="ECO:0000313" key="10">
    <source>
        <dbReference type="Proteomes" id="UP000838412"/>
    </source>
</evidence>
<evidence type="ECO:0000256" key="6">
    <source>
        <dbReference type="SAM" id="MobiDB-lite"/>
    </source>
</evidence>
<keyword evidence="4 5" id="KW-0472">Membrane</keyword>
<dbReference type="PANTHER" id="PTHR13439:SF0">
    <property type="entry name" value="TOPOISOMERASE I DAMAGE AFFECTED PROTEIN 4"/>
    <property type="match status" value="1"/>
</dbReference>
<evidence type="ECO:0000259" key="8">
    <source>
        <dbReference type="PROSITE" id="PS50922"/>
    </source>
</evidence>
<organism evidence="9 10">
    <name type="scientific">Branchiostoma lanceolatum</name>
    <name type="common">Common lancelet</name>
    <name type="synonym">Amphioxus lanceolatum</name>
    <dbReference type="NCBI Taxonomy" id="7740"/>
    <lineage>
        <taxon>Eukaryota</taxon>
        <taxon>Metazoa</taxon>
        <taxon>Chordata</taxon>
        <taxon>Cephalochordata</taxon>
        <taxon>Leptocardii</taxon>
        <taxon>Amphioxiformes</taxon>
        <taxon>Branchiostomatidae</taxon>
        <taxon>Branchiostoma</taxon>
    </lineage>
</organism>
<feature type="transmembrane region" description="Helical" evidence="7">
    <location>
        <begin position="86"/>
        <end position="110"/>
    </location>
</feature>
<reference evidence="9" key="1">
    <citation type="submission" date="2022-01" db="EMBL/GenBank/DDBJ databases">
        <authorList>
            <person name="Braso-Vives M."/>
        </authorList>
    </citation>
    <scope>NUCLEOTIDE SEQUENCE</scope>
</reference>
<comment type="subcellular location">
    <subcellularLocation>
        <location evidence="1">Membrane</location>
        <topology evidence="1">Multi-pass membrane protein</topology>
    </subcellularLocation>
</comment>
<dbReference type="InterPro" id="IPR006634">
    <property type="entry name" value="TLC-dom"/>
</dbReference>
<dbReference type="GO" id="GO:0055088">
    <property type="term" value="P:lipid homeostasis"/>
    <property type="evidence" value="ECO:0007669"/>
    <property type="project" value="TreeGrafter"/>
</dbReference>
<sequence>MATFEIHYYPAVAASFVFFLSFFLYVSPWLSRRLSARYREMSHQKQLDWDTRTTSTLHALVVGPWSLYILLADIALNEDPVWNDSFAAKSCIAVTVGYTITDVFALTVYFRYIGDTAFLLHHFGTLYAFTYVLSYGTLPYFAVFRLFCELSTPFVNNRWFLDALNHPRMSKAFVGNGLLMTGSFFLVRIAVMPIYWYKVYTVLGTEPYHRLGFGPQFCWISVCLVLDILNVVWFRKMLRGAQKLLKKDDRRDATKDLNKNISRDQAQNQPLQTHNVNGKTHKSE</sequence>
<dbReference type="Proteomes" id="UP000838412">
    <property type="component" value="Chromosome 13"/>
</dbReference>
<dbReference type="OrthoDB" id="10266980at2759"/>
<evidence type="ECO:0000256" key="5">
    <source>
        <dbReference type="PROSITE-ProRule" id="PRU00205"/>
    </source>
</evidence>
<evidence type="ECO:0000256" key="2">
    <source>
        <dbReference type="ARBA" id="ARBA00022692"/>
    </source>
</evidence>
<feature type="compositionally biased region" description="Polar residues" evidence="6">
    <location>
        <begin position="263"/>
        <end position="278"/>
    </location>
</feature>
<keyword evidence="2 5" id="KW-0812">Transmembrane</keyword>
<feature type="transmembrane region" description="Helical" evidence="7">
    <location>
        <begin position="6"/>
        <end position="30"/>
    </location>
</feature>
<dbReference type="SMART" id="SM00724">
    <property type="entry name" value="TLC"/>
    <property type="match status" value="1"/>
</dbReference>
<dbReference type="InterPro" id="IPR050846">
    <property type="entry name" value="TLCD"/>
</dbReference>
<evidence type="ECO:0000256" key="1">
    <source>
        <dbReference type="ARBA" id="ARBA00004141"/>
    </source>
</evidence>